<protein>
    <recommendedName>
        <fullName evidence="1">Tr-type G domain-containing protein</fullName>
    </recommendedName>
</protein>
<reference evidence="2 3" key="1">
    <citation type="submission" date="2016-02" db="EMBL/GenBank/DDBJ databases">
        <title>Discovery of a natural microsporidian pathogen with a broad tissue tropism in Caenorhabditis elegans.</title>
        <authorList>
            <person name="Luallen R.J."/>
            <person name="Reinke A.W."/>
            <person name="Tong L."/>
            <person name="Botts M.R."/>
            <person name="Felix M.-A."/>
            <person name="Troemel E.R."/>
        </authorList>
    </citation>
    <scope>NUCLEOTIDE SEQUENCE [LARGE SCALE GENOMIC DNA]</scope>
    <source>
        <strain evidence="2 3">JUm2807</strain>
    </source>
</reference>
<feature type="domain" description="Tr-type G" evidence="1">
    <location>
        <begin position="28"/>
        <end position="126"/>
    </location>
</feature>
<proteinExistence type="predicted"/>
<comment type="caution">
    <text evidence="2">The sequence shown here is derived from an EMBL/GenBank/DDBJ whole genome shotgun (WGS) entry which is preliminary data.</text>
</comment>
<organism evidence="2 3">
    <name type="scientific">Nematocida displodere</name>
    <dbReference type="NCBI Taxonomy" id="1805483"/>
    <lineage>
        <taxon>Eukaryota</taxon>
        <taxon>Fungi</taxon>
        <taxon>Fungi incertae sedis</taxon>
        <taxon>Microsporidia</taxon>
        <taxon>Nematocida</taxon>
    </lineage>
</organism>
<dbReference type="Proteomes" id="UP000185944">
    <property type="component" value="Unassembled WGS sequence"/>
</dbReference>
<dbReference type="Gene3D" id="3.40.50.300">
    <property type="entry name" value="P-loop containing nucleotide triphosphate hydrolases"/>
    <property type="match status" value="1"/>
</dbReference>
<dbReference type="GO" id="GO:0005525">
    <property type="term" value="F:GTP binding"/>
    <property type="evidence" value="ECO:0007669"/>
    <property type="project" value="InterPro"/>
</dbReference>
<dbReference type="SUPFAM" id="SSF52540">
    <property type="entry name" value="P-loop containing nucleoside triphosphate hydrolases"/>
    <property type="match status" value="1"/>
</dbReference>
<dbReference type="Pfam" id="PF00009">
    <property type="entry name" value="GTP_EFTU"/>
    <property type="match status" value="1"/>
</dbReference>
<dbReference type="InterPro" id="IPR027417">
    <property type="entry name" value="P-loop_NTPase"/>
</dbReference>
<evidence type="ECO:0000259" key="1">
    <source>
        <dbReference type="Pfam" id="PF00009"/>
    </source>
</evidence>
<accession>A0A177EAR9</accession>
<evidence type="ECO:0000313" key="2">
    <source>
        <dbReference type="EMBL" id="OAG28888.1"/>
    </source>
</evidence>
<dbReference type="OrthoDB" id="10661559at2759"/>
<dbReference type="GeneID" id="93647377"/>
<keyword evidence="3" id="KW-1185">Reference proteome</keyword>
<dbReference type="RefSeq" id="XP_067543633.1">
    <property type="nucleotide sequence ID" value="XM_067688445.1"/>
</dbReference>
<gene>
    <name evidence="2" type="ORF">NEDG_01027</name>
</gene>
<dbReference type="InterPro" id="IPR000795">
    <property type="entry name" value="T_Tr_GTP-bd_dom"/>
</dbReference>
<name>A0A177EAR9_9MICR</name>
<dbReference type="EMBL" id="LTDL01000042">
    <property type="protein sequence ID" value="OAG28888.1"/>
    <property type="molecule type" value="Genomic_DNA"/>
</dbReference>
<dbReference type="AlphaFoldDB" id="A0A177EAR9"/>
<dbReference type="GO" id="GO:0003924">
    <property type="term" value="F:GTPase activity"/>
    <property type="evidence" value="ECO:0007669"/>
    <property type="project" value="InterPro"/>
</dbReference>
<dbReference type="VEuPathDB" id="MicrosporidiaDB:NEDG_01027"/>
<evidence type="ECO:0000313" key="3">
    <source>
        <dbReference type="Proteomes" id="UP000185944"/>
    </source>
</evidence>
<sequence length="656" mass="72250">MQRNGVIAVSGDTKAGKETVIEVLTRQALVRERVEKMRGQGLFLKTASKETDLKRLEYLYIPSQTEFLCSGLNALGGVDASLIVLDVEVGPTPSSSALIGRCIQLNIPILLFLNKIDSLLQHGTLSGAATTLFASCERLIAHLSSFSGQPNHAPDPPPIQMCIGSAKYKVLVFLGKTEEYFESKNEIAQSLENLKNMINITQTHRKTLKQYVWENSYLDLIDKESPGFKSNKEVSTASDLLINTRQCYSLHHLLNDLFKKTSSLPSNHTMLGISLVGGIPVMVVREAPGSSTVHYSRGKVEGVCSELRIAKEKTPEKEVLVFEVSGLLLVKDQTTRIAPHSHLMFVEVHNATTEEIEKLKITALPYPVTLVITTKITVYGAGPFALDCFIYAAKDLLRQKHLHLTQPLYHIRKTPEQATSHTLAVANGTISFTMERWLPKTDPATPYLDLDQENSCVLTASASASTYPPETLNHFHELFTKALQYIGNSKNALPIAYLHVAVSAIAPSAKKSANLIDLVTLLQKQEFLFLEKKVRLSLFAQMTSTSFSSLLVSTLPFKASHQLGRKSILKLCAAKSQGKLVSFDKPGRFIASPVFELPASQVTQLLALGQTLFTQAIYTLQDLGYAPIKRTAAPKYPETLPEETILLPLTKTGHKA</sequence>